<feature type="transmembrane region" description="Helical" evidence="1">
    <location>
        <begin position="51"/>
        <end position="71"/>
    </location>
</feature>
<feature type="transmembrane region" description="Helical" evidence="1">
    <location>
        <begin position="203"/>
        <end position="223"/>
    </location>
</feature>
<accession>A0A6C0D038</accession>
<evidence type="ECO:0000313" key="2">
    <source>
        <dbReference type="EMBL" id="QHT09931.1"/>
    </source>
</evidence>
<protein>
    <submittedName>
        <fullName evidence="2">Uncharacterized protein</fullName>
    </submittedName>
</protein>
<feature type="transmembrane region" description="Helical" evidence="1">
    <location>
        <begin position="12"/>
        <end position="31"/>
    </location>
</feature>
<evidence type="ECO:0000256" key="1">
    <source>
        <dbReference type="SAM" id="Phobius"/>
    </source>
</evidence>
<dbReference type="EMBL" id="MN739518">
    <property type="protein sequence ID" value="QHT09931.1"/>
    <property type="molecule type" value="Genomic_DNA"/>
</dbReference>
<dbReference type="AlphaFoldDB" id="A0A6C0D038"/>
<keyword evidence="1" id="KW-0812">Transmembrane</keyword>
<sequence length="246" mass="29325">MSSVVSVPVISMMYRFRLVFVVWLGLVYYVLQYKLPQEIQQLVLTPNGPRLHFHFYLSFVLVSLLFMNIYTNTLWFRPLFMSWREISNEIFVQRIESTIQNSNQMSYPNSYPKNNFNSLPFYCQPKISIFFQLLFTISGVILSLLLLRLYTSTDFENVLSSEKKEYQQIWKGMTTLLPLTIWFILPFSSILDWFNIPIPNFQYYTSYIALFTLVLFLLIYSSLTRTYLYIQSSQSLKLQKMLKNIH</sequence>
<feature type="transmembrane region" description="Helical" evidence="1">
    <location>
        <begin position="129"/>
        <end position="151"/>
    </location>
</feature>
<keyword evidence="1" id="KW-0472">Membrane</keyword>
<proteinExistence type="predicted"/>
<reference evidence="2" key="1">
    <citation type="journal article" date="2020" name="Nature">
        <title>Giant virus diversity and host interactions through global metagenomics.</title>
        <authorList>
            <person name="Schulz F."/>
            <person name="Roux S."/>
            <person name="Paez-Espino D."/>
            <person name="Jungbluth S."/>
            <person name="Walsh D.A."/>
            <person name="Denef V.J."/>
            <person name="McMahon K.D."/>
            <person name="Konstantinidis K.T."/>
            <person name="Eloe-Fadrosh E.A."/>
            <person name="Kyrpides N.C."/>
            <person name="Woyke T."/>
        </authorList>
    </citation>
    <scope>NUCLEOTIDE SEQUENCE</scope>
    <source>
        <strain evidence="2">GVMAG-M-3300023174-104</strain>
    </source>
</reference>
<feature type="transmembrane region" description="Helical" evidence="1">
    <location>
        <begin position="172"/>
        <end position="191"/>
    </location>
</feature>
<name>A0A6C0D038_9ZZZZ</name>
<keyword evidence="1" id="KW-1133">Transmembrane helix</keyword>
<organism evidence="2">
    <name type="scientific">viral metagenome</name>
    <dbReference type="NCBI Taxonomy" id="1070528"/>
    <lineage>
        <taxon>unclassified sequences</taxon>
        <taxon>metagenomes</taxon>
        <taxon>organismal metagenomes</taxon>
    </lineage>
</organism>